<accession>A0AAD7ACN2</accession>
<keyword evidence="2" id="KW-1185">Reference proteome</keyword>
<name>A0AAD7ACN2_9AGAR</name>
<reference evidence="1" key="1">
    <citation type="submission" date="2023-03" db="EMBL/GenBank/DDBJ databases">
        <title>Massive genome expansion in bonnet fungi (Mycena s.s.) driven by repeated elements and novel gene families across ecological guilds.</title>
        <authorList>
            <consortium name="Lawrence Berkeley National Laboratory"/>
            <person name="Harder C.B."/>
            <person name="Miyauchi S."/>
            <person name="Viragh M."/>
            <person name="Kuo A."/>
            <person name="Thoen E."/>
            <person name="Andreopoulos B."/>
            <person name="Lu D."/>
            <person name="Skrede I."/>
            <person name="Drula E."/>
            <person name="Henrissat B."/>
            <person name="Morin E."/>
            <person name="Kohler A."/>
            <person name="Barry K."/>
            <person name="LaButti K."/>
            <person name="Morin E."/>
            <person name="Salamov A."/>
            <person name="Lipzen A."/>
            <person name="Mereny Z."/>
            <person name="Hegedus B."/>
            <person name="Baldrian P."/>
            <person name="Stursova M."/>
            <person name="Weitz H."/>
            <person name="Taylor A."/>
            <person name="Grigoriev I.V."/>
            <person name="Nagy L.G."/>
            <person name="Martin F."/>
            <person name="Kauserud H."/>
        </authorList>
    </citation>
    <scope>NUCLEOTIDE SEQUENCE</scope>
    <source>
        <strain evidence="1">CBHHK002</strain>
    </source>
</reference>
<proteinExistence type="predicted"/>
<dbReference type="EMBL" id="JARIHO010000009">
    <property type="protein sequence ID" value="KAJ7355270.1"/>
    <property type="molecule type" value="Genomic_DNA"/>
</dbReference>
<sequence length="671" mass="75111">MACKLKTADSGSLSVPQRSGPDFFANAQHFVVSGGHFTNNVTHTHNEDVATPSGFRTIPMGDLELLSEIQLNDGTGQVVNRQPGRNSVTRLLIGPLSRRTYCARVNGRTSDMTVAVYQGQNAEEEWRQDVSKYSGLRHPKFLQVYGVSGSSNLYATVFHEDLIPLQEIYWMCRRSTLATAYLDAYFGLELADAETYIHSISGSYLARRLCVDLSPSTTYRPILPAILPAGVPHVTIPPLPRDQDAAVIDALTLRQHQEIINHSHSISRWSSESQFVKKQIDLGALIYRHPLSEDPVGLAAITTGRYEDSGWKLRVRGSLIPSNPMCMKNGWIRFLYSSSITTGSAWREVHWPDAASHWLPQANYILEGLGITSNYDQYRIVDGIDYHVSFANKSHISPLHGYLFLCPLGQHVAAYWSLDPSGNKRLSHRKSVVLGFPSLVLKIKIWSRSWDESVYTGLRQFHSEKGFDPFSQDVARRMGVALYESAWIKAADEAKVERLTDQVEYATSFTPSQEAVVIPAPTTPQLEDIETWRLGSYQSFTTLETLQPIALPISRWRMLTQSRTLWILGPSGLLCLILMLLGSLPFHVGTLPSLICLAFKAYFKLSLGEQGTIRSAVQRAEKLESWLSDDNLINFIDLLQKDVDLAAVYSAIEGDGIRVKWVRRQLGVEEA</sequence>
<dbReference type="AlphaFoldDB" id="A0AAD7ACN2"/>
<evidence type="ECO:0000313" key="2">
    <source>
        <dbReference type="Proteomes" id="UP001218218"/>
    </source>
</evidence>
<protein>
    <submittedName>
        <fullName evidence="1">Uncharacterized protein</fullName>
    </submittedName>
</protein>
<gene>
    <name evidence="1" type="ORF">DFH08DRAFT_1076419</name>
</gene>
<evidence type="ECO:0000313" key="1">
    <source>
        <dbReference type="EMBL" id="KAJ7355270.1"/>
    </source>
</evidence>
<organism evidence="1 2">
    <name type="scientific">Mycena albidolilacea</name>
    <dbReference type="NCBI Taxonomy" id="1033008"/>
    <lineage>
        <taxon>Eukaryota</taxon>
        <taxon>Fungi</taxon>
        <taxon>Dikarya</taxon>
        <taxon>Basidiomycota</taxon>
        <taxon>Agaricomycotina</taxon>
        <taxon>Agaricomycetes</taxon>
        <taxon>Agaricomycetidae</taxon>
        <taxon>Agaricales</taxon>
        <taxon>Marasmiineae</taxon>
        <taxon>Mycenaceae</taxon>
        <taxon>Mycena</taxon>
    </lineage>
</organism>
<dbReference type="Proteomes" id="UP001218218">
    <property type="component" value="Unassembled WGS sequence"/>
</dbReference>
<comment type="caution">
    <text evidence="1">The sequence shown here is derived from an EMBL/GenBank/DDBJ whole genome shotgun (WGS) entry which is preliminary data.</text>
</comment>